<dbReference type="SUPFAM" id="SSF52317">
    <property type="entry name" value="Class I glutamine amidotransferase-like"/>
    <property type="match status" value="1"/>
</dbReference>
<comment type="caution">
    <text evidence="2">The sequence shown here is derived from an EMBL/GenBank/DDBJ whole genome shotgun (WGS) entry which is preliminary data.</text>
</comment>
<dbReference type="Proteomes" id="UP001500392">
    <property type="component" value="Unassembled WGS sequence"/>
</dbReference>
<dbReference type="Gene3D" id="3.40.50.880">
    <property type="match status" value="1"/>
</dbReference>
<dbReference type="PANTHER" id="PTHR43130">
    <property type="entry name" value="ARAC-FAMILY TRANSCRIPTIONAL REGULATOR"/>
    <property type="match status" value="1"/>
</dbReference>
<organism evidence="2 3">
    <name type="scientific">Zhongshania borealis</name>
    <dbReference type="NCBI Taxonomy" id="889488"/>
    <lineage>
        <taxon>Bacteria</taxon>
        <taxon>Pseudomonadati</taxon>
        <taxon>Pseudomonadota</taxon>
        <taxon>Gammaproteobacteria</taxon>
        <taxon>Cellvibrionales</taxon>
        <taxon>Spongiibacteraceae</taxon>
        <taxon>Zhongshania</taxon>
    </lineage>
</organism>
<reference evidence="3" key="1">
    <citation type="journal article" date="2019" name="Int. J. Syst. Evol. Microbiol.">
        <title>The Global Catalogue of Microorganisms (GCM) 10K type strain sequencing project: providing services to taxonomists for standard genome sequencing and annotation.</title>
        <authorList>
            <consortium name="The Broad Institute Genomics Platform"/>
            <consortium name="The Broad Institute Genome Sequencing Center for Infectious Disease"/>
            <person name="Wu L."/>
            <person name="Ma J."/>
        </authorList>
    </citation>
    <scope>NUCLEOTIDE SEQUENCE [LARGE SCALE GENOMIC DNA]</scope>
    <source>
        <strain evidence="3">JCM 17304</strain>
    </source>
</reference>
<gene>
    <name evidence="2" type="ORF">GCM10022414_12130</name>
</gene>
<accession>A0ABP7WKM8</accession>
<feature type="domain" description="DJ-1/PfpI" evidence="1">
    <location>
        <begin position="7"/>
        <end position="94"/>
    </location>
</feature>
<keyword evidence="3" id="KW-1185">Reference proteome</keyword>
<dbReference type="InterPro" id="IPR029062">
    <property type="entry name" value="Class_I_gatase-like"/>
</dbReference>
<name>A0ABP7WKM8_9GAMM</name>
<dbReference type="Pfam" id="PF01965">
    <property type="entry name" value="DJ-1_PfpI"/>
    <property type="match status" value="1"/>
</dbReference>
<dbReference type="InterPro" id="IPR052158">
    <property type="entry name" value="INH-QAR"/>
</dbReference>
<dbReference type="PANTHER" id="PTHR43130:SF14">
    <property type="entry name" value="DJ-1_PFPI DOMAIN-CONTAINING PROTEIN"/>
    <property type="match status" value="1"/>
</dbReference>
<protein>
    <recommendedName>
        <fullName evidence="1">DJ-1/PfpI domain-containing protein</fullName>
    </recommendedName>
</protein>
<dbReference type="EMBL" id="BAABDM010000001">
    <property type="protein sequence ID" value="GAA4090485.1"/>
    <property type="molecule type" value="Genomic_DNA"/>
</dbReference>
<sequence>MLVSELPGPLDTSGGLQILPHCSFADYPRFDVLIIVGGVHEAEMTKSAVLAWIAGQLICAQSTSSVCTAVFLLAAAGVITDHRVTTYWEDLDDLK</sequence>
<proteinExistence type="predicted"/>
<dbReference type="InterPro" id="IPR002818">
    <property type="entry name" value="DJ-1/PfpI"/>
</dbReference>
<evidence type="ECO:0000259" key="1">
    <source>
        <dbReference type="Pfam" id="PF01965"/>
    </source>
</evidence>
<evidence type="ECO:0000313" key="2">
    <source>
        <dbReference type="EMBL" id="GAA4090485.1"/>
    </source>
</evidence>
<evidence type="ECO:0000313" key="3">
    <source>
        <dbReference type="Proteomes" id="UP001500392"/>
    </source>
</evidence>